<accession>A0A1R3RKN0</accession>
<proteinExistence type="predicted"/>
<evidence type="ECO:0000313" key="2">
    <source>
        <dbReference type="EMBL" id="OOF95041.1"/>
    </source>
</evidence>
<feature type="signal peptide" evidence="1">
    <location>
        <begin position="1"/>
        <end position="16"/>
    </location>
</feature>
<dbReference type="VEuPathDB" id="FungiDB:ASPCADRAFT_506973"/>
<organism evidence="2 4">
    <name type="scientific">Aspergillus carbonarius (strain ITEM 5010)</name>
    <dbReference type="NCBI Taxonomy" id="602072"/>
    <lineage>
        <taxon>Eukaryota</taxon>
        <taxon>Fungi</taxon>
        <taxon>Dikarya</taxon>
        <taxon>Ascomycota</taxon>
        <taxon>Pezizomycotina</taxon>
        <taxon>Eurotiomycetes</taxon>
        <taxon>Eurotiomycetidae</taxon>
        <taxon>Eurotiales</taxon>
        <taxon>Aspergillaceae</taxon>
        <taxon>Aspergillus</taxon>
        <taxon>Aspergillus subgen. Circumdati</taxon>
    </lineage>
</organism>
<dbReference type="Proteomes" id="UP000188318">
    <property type="component" value="Unassembled WGS sequence"/>
</dbReference>
<evidence type="ECO:0000313" key="4">
    <source>
        <dbReference type="Proteomes" id="UP000188318"/>
    </source>
</evidence>
<reference evidence="2" key="1">
    <citation type="submission" date="2016-12" db="EMBL/GenBank/DDBJ databases">
        <authorList>
            <consortium name="DOE Joint Genome Institute"/>
            <person name="Riley R."/>
            <person name="Kuo A."/>
            <person name="Sun H."/>
            <person name="Pangilinan J."/>
            <person name="Culley D."/>
            <person name="Salamov A."/>
            <person name="Magnuson J."/>
            <person name="Bruno K."/>
            <person name="Henrissat B."/>
            <person name="Berka R."/>
            <person name="Tsang A."/>
            <person name="Barry K."/>
            <person name="lapidus A."/>
            <person name="Martin J."/>
            <person name="Lindquist E."/>
            <person name="Wang Z."/>
            <person name="Baker S."/>
            <person name="Grigoriev I."/>
            <person name="Nordberg H.P."/>
            <person name="Cantor M.N."/>
            <person name="Hua S.X."/>
        </authorList>
    </citation>
    <scope>NUCLEOTIDE SEQUENCE [LARGE SCALE GENOMIC DNA]</scope>
    <source>
        <strain evidence="2">ITEM 5010</strain>
    </source>
</reference>
<gene>
    <name evidence="2" type="ORF">ASPCADRAFT_506973</name>
    <name evidence="3" type="ORF">ASPCADRAFT_507030</name>
</gene>
<reference evidence="4" key="2">
    <citation type="journal article" date="2017" name="Genome Biol.">
        <title>Comparative genomics reveals high biological diversity and specific adaptations in the industrially and medically important fungal genus Aspergillus.</title>
        <authorList>
            <person name="de Vries R.P."/>
            <person name="Riley R."/>
            <person name="Wiebenga A."/>
            <person name="Aguilar-Osorio G."/>
            <person name="Amillis S."/>
            <person name="Uchima C.A."/>
            <person name="Anderluh G."/>
            <person name="Asadollahi M."/>
            <person name="Askin M."/>
            <person name="Barry K."/>
            <person name="Battaglia E."/>
            <person name="Bayram O."/>
            <person name="Benocci T."/>
            <person name="Braus-Stromeyer S.A."/>
            <person name="Caldana C."/>
            <person name="Canovas D."/>
            <person name="Cerqueira G.C."/>
            <person name="Chen F."/>
            <person name="Chen W."/>
            <person name="Choi C."/>
            <person name="Clum A."/>
            <person name="Dos Santos R.A."/>
            <person name="Damasio A.R."/>
            <person name="Diallinas G."/>
            <person name="Emri T."/>
            <person name="Fekete E."/>
            <person name="Flipphi M."/>
            <person name="Freyberg S."/>
            <person name="Gallo A."/>
            <person name="Gournas C."/>
            <person name="Habgood R."/>
            <person name="Hainaut M."/>
            <person name="Harispe M.L."/>
            <person name="Henrissat B."/>
            <person name="Hilden K.S."/>
            <person name="Hope R."/>
            <person name="Hossain A."/>
            <person name="Karabika E."/>
            <person name="Karaffa L."/>
            <person name="Karanyi Z."/>
            <person name="Krasevec N."/>
            <person name="Kuo A."/>
            <person name="Kusch H."/>
            <person name="LaButti K."/>
            <person name="Lagendijk E.L."/>
            <person name="Lapidus A."/>
            <person name="Levasseur A."/>
            <person name="Lindquist E."/>
            <person name="Lipzen A."/>
            <person name="Logrieco A.F."/>
            <person name="MacCabe A."/>
            <person name="Maekelae M.R."/>
            <person name="Malavazi I."/>
            <person name="Melin P."/>
            <person name="Meyer V."/>
            <person name="Mielnichuk N."/>
            <person name="Miskei M."/>
            <person name="Molnar A.P."/>
            <person name="Mule G."/>
            <person name="Ngan C.Y."/>
            <person name="Orejas M."/>
            <person name="Orosz E."/>
            <person name="Ouedraogo J.P."/>
            <person name="Overkamp K.M."/>
            <person name="Park H.-S."/>
            <person name="Perrone G."/>
            <person name="Piumi F."/>
            <person name="Punt P.J."/>
            <person name="Ram A.F."/>
            <person name="Ramon A."/>
            <person name="Rauscher S."/>
            <person name="Record E."/>
            <person name="Riano-Pachon D.M."/>
            <person name="Robert V."/>
            <person name="Roehrig J."/>
            <person name="Ruller R."/>
            <person name="Salamov A."/>
            <person name="Salih N.S."/>
            <person name="Samson R.A."/>
            <person name="Sandor E."/>
            <person name="Sanguinetti M."/>
            <person name="Schuetze T."/>
            <person name="Sepcic K."/>
            <person name="Shelest E."/>
            <person name="Sherlock G."/>
            <person name="Sophianopoulou V."/>
            <person name="Squina F.M."/>
            <person name="Sun H."/>
            <person name="Susca A."/>
            <person name="Todd R.B."/>
            <person name="Tsang A."/>
            <person name="Unkles S.E."/>
            <person name="van de Wiele N."/>
            <person name="van Rossen-Uffink D."/>
            <person name="Oliveira J.V."/>
            <person name="Vesth T.C."/>
            <person name="Visser J."/>
            <person name="Yu J.-H."/>
            <person name="Zhou M."/>
            <person name="Andersen M.R."/>
            <person name="Archer D.B."/>
            <person name="Baker S.E."/>
            <person name="Benoit I."/>
            <person name="Brakhage A.A."/>
            <person name="Braus G.H."/>
            <person name="Fischer R."/>
            <person name="Frisvad J.C."/>
            <person name="Goldman G.H."/>
            <person name="Houbraken J."/>
            <person name="Oakley B."/>
            <person name="Pocsi I."/>
            <person name="Scazzocchio C."/>
            <person name="Seiboth B."/>
            <person name="vanKuyk P.A."/>
            <person name="Wortman J."/>
            <person name="Dyer P.S."/>
            <person name="Grigoriev I.V."/>
        </authorList>
    </citation>
    <scope>NUCLEOTIDE SEQUENCE [LARGE SCALE GENOMIC DNA]</scope>
    <source>
        <strain evidence="4">ITEM 5010</strain>
    </source>
</reference>
<sequence>MYLPILFLLLGFQVIAELSPQYLEINIGDDTILELLRQVDAAQKSGNHELASQLKDRMNAIRSEPLPSDHDQWSVECSTSAYLDAEIIAVNDPAHPPQEIAWAFSFLDEYWKTDDGEDLPYPGDFDRFKHPDGFRILRVDYDALPAGVRRWREEEMETAEEMDRKLIAVLDGVAFFAPGVVTYLMPLFATADVVKGHSACEGRWLGLPFSICGAVLIFLADELMDLKNYHDPANRRTDSARFVFRYGGRSQVGNSIRVQTVAQKEIKDRKASSEKDEL</sequence>
<dbReference type="EMBL" id="KV907500">
    <property type="protein sequence ID" value="OOF95041.1"/>
    <property type="molecule type" value="Genomic_DNA"/>
</dbReference>
<keyword evidence="4" id="KW-1185">Reference proteome</keyword>
<dbReference type="OrthoDB" id="4359806at2759"/>
<dbReference type="EMBL" id="KV907500">
    <property type="protein sequence ID" value="OOF95108.1"/>
    <property type="molecule type" value="Genomic_DNA"/>
</dbReference>
<evidence type="ECO:0000313" key="3">
    <source>
        <dbReference type="EMBL" id="OOF95108.1"/>
    </source>
</evidence>
<dbReference type="VEuPathDB" id="FungiDB:ASPCADRAFT_507030"/>
<feature type="chain" id="PRO_5011900492" evidence="1">
    <location>
        <begin position="17"/>
        <end position="278"/>
    </location>
</feature>
<evidence type="ECO:0000256" key="1">
    <source>
        <dbReference type="SAM" id="SignalP"/>
    </source>
</evidence>
<keyword evidence="1" id="KW-0732">Signal</keyword>
<protein>
    <submittedName>
        <fullName evidence="2">Uncharacterized protein</fullName>
    </submittedName>
</protein>
<name>A0A1R3RKN0_ASPC5</name>
<dbReference type="OMA" id="KEIAWAM"/>
<dbReference type="AlphaFoldDB" id="A0A1R3RKN0"/>